<protein>
    <submittedName>
        <fullName evidence="2">5620_t:CDS:1</fullName>
    </submittedName>
</protein>
<dbReference type="PANTHER" id="PTHR33802">
    <property type="entry name" value="SI:CH211-161H7.5-RELATED"/>
    <property type="match status" value="1"/>
</dbReference>
<dbReference type="Proteomes" id="UP000789508">
    <property type="component" value="Unassembled WGS sequence"/>
</dbReference>
<reference evidence="2" key="1">
    <citation type="submission" date="2021-06" db="EMBL/GenBank/DDBJ databases">
        <authorList>
            <person name="Kallberg Y."/>
            <person name="Tangrot J."/>
            <person name="Rosling A."/>
        </authorList>
    </citation>
    <scope>NUCLEOTIDE SEQUENCE</scope>
    <source>
        <strain evidence="2">FL130A</strain>
    </source>
</reference>
<feature type="transmembrane region" description="Helical" evidence="1">
    <location>
        <begin position="55"/>
        <end position="74"/>
    </location>
</feature>
<accession>A0A9N8W6P1</accession>
<dbReference type="OrthoDB" id="5586934at2759"/>
<feature type="transmembrane region" description="Helical" evidence="1">
    <location>
        <begin position="86"/>
        <end position="104"/>
    </location>
</feature>
<name>A0A9N8W6P1_9GLOM</name>
<evidence type="ECO:0000313" key="2">
    <source>
        <dbReference type="EMBL" id="CAG8479150.1"/>
    </source>
</evidence>
<dbReference type="AlphaFoldDB" id="A0A9N8W6P1"/>
<feature type="transmembrane region" description="Helical" evidence="1">
    <location>
        <begin position="213"/>
        <end position="229"/>
    </location>
</feature>
<evidence type="ECO:0000256" key="1">
    <source>
        <dbReference type="SAM" id="Phobius"/>
    </source>
</evidence>
<feature type="transmembrane region" description="Helical" evidence="1">
    <location>
        <begin position="110"/>
        <end position="127"/>
    </location>
</feature>
<evidence type="ECO:0000313" key="3">
    <source>
        <dbReference type="Proteomes" id="UP000789508"/>
    </source>
</evidence>
<keyword evidence="1" id="KW-0812">Transmembrane</keyword>
<keyword evidence="1" id="KW-1133">Transmembrane helix</keyword>
<proteinExistence type="predicted"/>
<dbReference type="PANTHER" id="PTHR33802:SF1">
    <property type="entry name" value="XK-RELATED PROTEIN"/>
    <property type="match status" value="1"/>
</dbReference>
<keyword evidence="1" id="KW-0472">Membrane</keyword>
<organism evidence="2 3">
    <name type="scientific">Ambispora leptoticha</name>
    <dbReference type="NCBI Taxonomy" id="144679"/>
    <lineage>
        <taxon>Eukaryota</taxon>
        <taxon>Fungi</taxon>
        <taxon>Fungi incertae sedis</taxon>
        <taxon>Mucoromycota</taxon>
        <taxon>Glomeromycotina</taxon>
        <taxon>Glomeromycetes</taxon>
        <taxon>Archaeosporales</taxon>
        <taxon>Ambisporaceae</taxon>
        <taxon>Ambispora</taxon>
    </lineage>
</organism>
<feature type="transmembrane region" description="Helical" evidence="1">
    <location>
        <begin position="148"/>
        <end position="168"/>
    </location>
</feature>
<feature type="transmembrane region" description="Helical" evidence="1">
    <location>
        <begin position="188"/>
        <end position="208"/>
    </location>
</feature>
<feature type="transmembrane region" description="Helical" evidence="1">
    <location>
        <begin position="7"/>
        <end position="25"/>
    </location>
</feature>
<comment type="caution">
    <text evidence="2">The sequence shown here is derived from an EMBL/GenBank/DDBJ whole genome shotgun (WGS) entry which is preliminary data.</text>
</comment>
<dbReference type="EMBL" id="CAJVPS010000346">
    <property type="protein sequence ID" value="CAG8479150.1"/>
    <property type="molecule type" value="Genomic_DNA"/>
</dbReference>
<keyword evidence="3" id="KW-1185">Reference proteome</keyword>
<sequence>MSNYGLAIKVANAILFLTLFGGYLYSTFKFGKLPYHDDPTLGNHPTIITPAPFSFYIWHLIRFLFFGFIIYQFFPDANDVVVNGIKWHFLAFGILNMLAVQFWVKDDLRISWLITVMLLSQISYVYLRIRNEFPANTLLDKVFIHAPLTIYHAWTVVILVVTSFAAFIPEDNEKHPDEGGRQTGLMLYLLVFVAFVVLEGAVGVYILYGNGDALGGLVIGWAFFGISQGQREDELIHVSAKVFAIFAIAYSANPLIQKFTGTGYRRNNESAPLLG</sequence>
<gene>
    <name evidence="2" type="ORF">ALEPTO_LOCUS2396</name>
</gene>
<feature type="transmembrane region" description="Helical" evidence="1">
    <location>
        <begin position="235"/>
        <end position="256"/>
    </location>
</feature>